<reference evidence="1 2" key="1">
    <citation type="journal article" date="2022" name="Nat. Genet.">
        <title>Improved pea reference genome and pan-genome highlight genomic features and evolutionary characteristics.</title>
        <authorList>
            <person name="Yang T."/>
            <person name="Liu R."/>
            <person name="Luo Y."/>
            <person name="Hu S."/>
            <person name="Wang D."/>
            <person name="Wang C."/>
            <person name="Pandey M.K."/>
            <person name="Ge S."/>
            <person name="Xu Q."/>
            <person name="Li N."/>
            <person name="Li G."/>
            <person name="Huang Y."/>
            <person name="Saxena R.K."/>
            <person name="Ji Y."/>
            <person name="Li M."/>
            <person name="Yan X."/>
            <person name="He Y."/>
            <person name="Liu Y."/>
            <person name="Wang X."/>
            <person name="Xiang C."/>
            <person name="Varshney R.K."/>
            <person name="Ding H."/>
            <person name="Gao S."/>
            <person name="Zong X."/>
        </authorList>
    </citation>
    <scope>NUCLEOTIDE SEQUENCE [LARGE SCALE GENOMIC DNA]</scope>
    <source>
        <strain evidence="1 2">cv. Zhongwan 6</strain>
    </source>
</reference>
<proteinExistence type="predicted"/>
<dbReference type="EMBL" id="JAMSHJ010000001">
    <property type="protein sequence ID" value="KAI5444316.1"/>
    <property type="molecule type" value="Genomic_DNA"/>
</dbReference>
<dbReference type="Gramene" id="Psat01G0281000-T4">
    <property type="protein sequence ID" value="KAI5444316.1"/>
    <property type="gene ID" value="KIW84_012810"/>
</dbReference>
<keyword evidence="2" id="KW-1185">Reference proteome</keyword>
<protein>
    <submittedName>
        <fullName evidence="1">Uncharacterized protein</fullName>
    </submittedName>
</protein>
<dbReference type="Proteomes" id="UP001058974">
    <property type="component" value="Chromosome 1"/>
</dbReference>
<sequence>MCQILVVRVSVSDTCPTRRVNGVAELHRWLLTKKTIALKLPPYWVQERLGGDINGKLDEGAASLIFDTKPSKVISDERTKLIGWMKLSHFQPSFPFLALSPNFITST</sequence>
<accession>A0A9D5GWU7</accession>
<gene>
    <name evidence="1" type="ORF">KIW84_012810</name>
</gene>
<evidence type="ECO:0000313" key="1">
    <source>
        <dbReference type="EMBL" id="KAI5444316.1"/>
    </source>
</evidence>
<name>A0A9D5GWU7_PEA</name>
<dbReference type="AlphaFoldDB" id="A0A9D5GWU7"/>
<organism evidence="1 2">
    <name type="scientific">Pisum sativum</name>
    <name type="common">Garden pea</name>
    <name type="synonym">Lathyrus oleraceus</name>
    <dbReference type="NCBI Taxonomy" id="3888"/>
    <lineage>
        <taxon>Eukaryota</taxon>
        <taxon>Viridiplantae</taxon>
        <taxon>Streptophyta</taxon>
        <taxon>Embryophyta</taxon>
        <taxon>Tracheophyta</taxon>
        <taxon>Spermatophyta</taxon>
        <taxon>Magnoliopsida</taxon>
        <taxon>eudicotyledons</taxon>
        <taxon>Gunneridae</taxon>
        <taxon>Pentapetalae</taxon>
        <taxon>rosids</taxon>
        <taxon>fabids</taxon>
        <taxon>Fabales</taxon>
        <taxon>Fabaceae</taxon>
        <taxon>Papilionoideae</taxon>
        <taxon>50 kb inversion clade</taxon>
        <taxon>NPAAA clade</taxon>
        <taxon>Hologalegina</taxon>
        <taxon>IRL clade</taxon>
        <taxon>Fabeae</taxon>
        <taxon>Lathyrus</taxon>
    </lineage>
</organism>
<comment type="caution">
    <text evidence="1">The sequence shown here is derived from an EMBL/GenBank/DDBJ whole genome shotgun (WGS) entry which is preliminary data.</text>
</comment>
<evidence type="ECO:0000313" key="2">
    <source>
        <dbReference type="Proteomes" id="UP001058974"/>
    </source>
</evidence>